<dbReference type="Proteomes" id="UP000321306">
    <property type="component" value="Unassembled WGS sequence"/>
</dbReference>
<dbReference type="CDD" id="cd02524">
    <property type="entry name" value="G1P_cytidylyltransferase"/>
    <property type="match status" value="1"/>
</dbReference>
<dbReference type="RefSeq" id="WP_146882708.1">
    <property type="nucleotide sequence ID" value="NZ_BJXB01000003.1"/>
</dbReference>
<dbReference type="InterPro" id="IPR013446">
    <property type="entry name" value="G1P_cyt_trans-like"/>
</dbReference>
<dbReference type="AlphaFoldDB" id="A0A511MXH3"/>
<sequence>MKAVILAGGLGTRLAEETSIRPKPMVEIGGKPILWHIMNIYAAHGIKEFIIALGYKGESIKEYFLHYYAINNDISIDLKTGQTTIHDGKQPDWKVHLVDTGLHTQTGGRLKRLKDWLGEDETFLATYGDGVGNINITELLKFHADHGKLATLTAVRPPSRFGGLKLENGQITEFIEKPSLGEGWINGGFFVLNRKVLDFVQNDDIIWEREPLETLSRSGELMAFQHDGFWQPMDTLREKQVLEKLWESGNAPWKVWS</sequence>
<protein>
    <submittedName>
        <fullName evidence="2">Glucose-1-phosphate cytidylyltransferase</fullName>
    </submittedName>
</protein>
<dbReference type="InterPro" id="IPR046981">
    <property type="entry name" value="G1P_cyt_trans"/>
</dbReference>
<feature type="domain" description="Nucleotidyl transferase" evidence="1">
    <location>
        <begin position="2"/>
        <end position="202"/>
    </location>
</feature>
<dbReference type="EMBL" id="BJXB01000003">
    <property type="protein sequence ID" value="GEM45260.1"/>
    <property type="molecule type" value="Genomic_DNA"/>
</dbReference>
<dbReference type="Gene3D" id="3.90.550.10">
    <property type="entry name" value="Spore Coat Polysaccharide Biosynthesis Protein SpsA, Chain A"/>
    <property type="match status" value="1"/>
</dbReference>
<keyword evidence="2" id="KW-0548">Nucleotidyltransferase</keyword>
<gene>
    <name evidence="2" type="primary">rfbF</name>
    <name evidence="2" type="ORF">DC3_08950</name>
</gene>
<proteinExistence type="predicted"/>
<dbReference type="Pfam" id="PF00483">
    <property type="entry name" value="NTP_transferase"/>
    <property type="match status" value="1"/>
</dbReference>
<keyword evidence="3" id="KW-1185">Reference proteome</keyword>
<dbReference type="OrthoDB" id="9801899at2"/>
<evidence type="ECO:0000313" key="2">
    <source>
        <dbReference type="EMBL" id="GEM45260.1"/>
    </source>
</evidence>
<keyword evidence="2" id="KW-0808">Transferase</keyword>
<evidence type="ECO:0000259" key="1">
    <source>
        <dbReference type="Pfam" id="PF00483"/>
    </source>
</evidence>
<dbReference type="PANTHER" id="PTHR47183:SF1">
    <property type="entry name" value="GLUCOSE-1-PHOSPHATE CYTIDYLYLTRANSFERASE"/>
    <property type="match status" value="1"/>
</dbReference>
<organism evidence="2 3">
    <name type="scientific">Deinococcus cellulosilyticus (strain DSM 18568 / NBRC 106333 / KACC 11606 / 5516J-15)</name>
    <dbReference type="NCBI Taxonomy" id="1223518"/>
    <lineage>
        <taxon>Bacteria</taxon>
        <taxon>Thermotogati</taxon>
        <taxon>Deinococcota</taxon>
        <taxon>Deinococci</taxon>
        <taxon>Deinococcales</taxon>
        <taxon>Deinococcaceae</taxon>
        <taxon>Deinococcus</taxon>
    </lineage>
</organism>
<reference evidence="2 3" key="1">
    <citation type="submission" date="2019-07" db="EMBL/GenBank/DDBJ databases">
        <title>Whole genome shotgun sequence of Deinococcus cellulosilyticus NBRC 106333.</title>
        <authorList>
            <person name="Hosoyama A."/>
            <person name="Uohara A."/>
            <person name="Ohji S."/>
            <person name="Ichikawa N."/>
        </authorList>
    </citation>
    <scope>NUCLEOTIDE SEQUENCE [LARGE SCALE GENOMIC DNA]</scope>
    <source>
        <strain evidence="2 3">NBRC 106333</strain>
    </source>
</reference>
<evidence type="ECO:0000313" key="3">
    <source>
        <dbReference type="Proteomes" id="UP000321306"/>
    </source>
</evidence>
<dbReference type="GO" id="GO:0047343">
    <property type="term" value="F:glucose-1-phosphate cytidylyltransferase activity"/>
    <property type="evidence" value="ECO:0007669"/>
    <property type="project" value="InterPro"/>
</dbReference>
<dbReference type="InterPro" id="IPR029044">
    <property type="entry name" value="Nucleotide-diphossugar_trans"/>
</dbReference>
<dbReference type="SUPFAM" id="SSF53448">
    <property type="entry name" value="Nucleotide-diphospho-sugar transferases"/>
    <property type="match status" value="1"/>
</dbReference>
<dbReference type="GO" id="GO:0009243">
    <property type="term" value="P:O antigen biosynthetic process"/>
    <property type="evidence" value="ECO:0007669"/>
    <property type="project" value="InterPro"/>
</dbReference>
<dbReference type="InterPro" id="IPR005835">
    <property type="entry name" value="NTP_transferase_dom"/>
</dbReference>
<accession>A0A511MXH3</accession>
<dbReference type="PANTHER" id="PTHR47183">
    <property type="entry name" value="GLUCOSE-1-PHOSPHATE CYTIDYLYLTRANSFERASE-RELATED"/>
    <property type="match status" value="1"/>
</dbReference>
<name>A0A511MXH3_DEIC1</name>
<comment type="caution">
    <text evidence="2">The sequence shown here is derived from an EMBL/GenBank/DDBJ whole genome shotgun (WGS) entry which is preliminary data.</text>
</comment>
<dbReference type="NCBIfam" id="TIGR02623">
    <property type="entry name" value="G1P_cyt_trans"/>
    <property type="match status" value="1"/>
</dbReference>